<keyword evidence="4" id="KW-1185">Reference proteome</keyword>
<gene>
    <name evidence="3" type="ORF">V6N12_026894</name>
</gene>
<name>A0ABR2DUM5_9ROSI</name>
<reference evidence="3 4" key="1">
    <citation type="journal article" date="2024" name="G3 (Bethesda)">
        <title>Genome assembly of Hibiscus sabdariffa L. provides insights into metabolisms of medicinal natural products.</title>
        <authorList>
            <person name="Kim T."/>
        </authorList>
    </citation>
    <scope>NUCLEOTIDE SEQUENCE [LARGE SCALE GENOMIC DNA]</scope>
    <source>
        <strain evidence="3">TK-2024</strain>
        <tissue evidence="3">Old leaves</tissue>
    </source>
</reference>
<evidence type="ECO:0000313" key="4">
    <source>
        <dbReference type="Proteomes" id="UP001472677"/>
    </source>
</evidence>
<evidence type="ECO:0000313" key="3">
    <source>
        <dbReference type="EMBL" id="KAK8546091.1"/>
    </source>
</evidence>
<feature type="signal peptide" evidence="2">
    <location>
        <begin position="1"/>
        <end position="24"/>
    </location>
</feature>
<feature type="chain" id="PRO_5047442977" evidence="2">
    <location>
        <begin position="25"/>
        <end position="97"/>
    </location>
</feature>
<evidence type="ECO:0000256" key="1">
    <source>
        <dbReference type="SAM" id="MobiDB-lite"/>
    </source>
</evidence>
<dbReference type="Proteomes" id="UP001472677">
    <property type="component" value="Unassembled WGS sequence"/>
</dbReference>
<keyword evidence="2" id="KW-0732">Signal</keyword>
<evidence type="ECO:0000256" key="2">
    <source>
        <dbReference type="SAM" id="SignalP"/>
    </source>
</evidence>
<organism evidence="3 4">
    <name type="scientific">Hibiscus sabdariffa</name>
    <name type="common">roselle</name>
    <dbReference type="NCBI Taxonomy" id="183260"/>
    <lineage>
        <taxon>Eukaryota</taxon>
        <taxon>Viridiplantae</taxon>
        <taxon>Streptophyta</taxon>
        <taxon>Embryophyta</taxon>
        <taxon>Tracheophyta</taxon>
        <taxon>Spermatophyta</taxon>
        <taxon>Magnoliopsida</taxon>
        <taxon>eudicotyledons</taxon>
        <taxon>Gunneridae</taxon>
        <taxon>Pentapetalae</taxon>
        <taxon>rosids</taxon>
        <taxon>malvids</taxon>
        <taxon>Malvales</taxon>
        <taxon>Malvaceae</taxon>
        <taxon>Malvoideae</taxon>
        <taxon>Hibiscus</taxon>
    </lineage>
</organism>
<protein>
    <submittedName>
        <fullName evidence="3">Uncharacterized protein</fullName>
    </submittedName>
</protein>
<dbReference type="EMBL" id="JBBPBM010000023">
    <property type="protein sequence ID" value="KAK8546091.1"/>
    <property type="molecule type" value="Genomic_DNA"/>
</dbReference>
<sequence>MWWRQGKLACISRRVWLQLFLVEANSPEDPSEFALSTPHSARLNTEFRTLFYIIRAFSLAGNGRDKANSPGSPGDPGEFALSPLGVFKNTRPDYPNT</sequence>
<accession>A0ABR2DUM5</accession>
<comment type="caution">
    <text evidence="3">The sequence shown here is derived from an EMBL/GenBank/DDBJ whole genome shotgun (WGS) entry which is preliminary data.</text>
</comment>
<feature type="region of interest" description="Disordered" evidence="1">
    <location>
        <begin position="61"/>
        <end position="97"/>
    </location>
</feature>
<proteinExistence type="predicted"/>